<dbReference type="InterPro" id="IPR035952">
    <property type="entry name" value="Rhomboid-like_sf"/>
</dbReference>
<proteinExistence type="inferred from homology"/>
<evidence type="ECO:0000256" key="6">
    <source>
        <dbReference type="ARBA" id="ARBA00023136"/>
    </source>
</evidence>
<sequence length="263" mass="29042">MVFNHYHAETHTIAHRIFHHAFSNPSGLLISTPTPPSQITIYAILGLNASVFALWNFAEHTHHTSLLRTLTENTTVSRPNFQAGRTWTMVTSAFSHRDLAHLFANMTTFNSFASALASVHGVGAAHLICLTFGSTISGSFAFLLHEQRRASRPIVRGELKQGRTLQQTFRNALGASAVCTGFGAALTCLMPHHKGRMPLVPGDMPLWAITGVYVLADTLLVDTNSWFAHAAHLGGTLYGLFFYFVFLRPFGGVWCTMREWLDS</sequence>
<accession>A0A4U0TZH7</accession>
<dbReference type="GO" id="GO:0006465">
    <property type="term" value="P:signal peptide processing"/>
    <property type="evidence" value="ECO:0007669"/>
    <property type="project" value="TreeGrafter"/>
</dbReference>
<name>A0A4U0TZH7_9PEZI</name>
<dbReference type="Gene3D" id="1.20.1540.10">
    <property type="entry name" value="Rhomboid-like"/>
    <property type="match status" value="1"/>
</dbReference>
<dbReference type="Pfam" id="PF01694">
    <property type="entry name" value="Rhomboid"/>
    <property type="match status" value="1"/>
</dbReference>
<feature type="domain" description="Peptidase S54 rhomboid" evidence="8">
    <location>
        <begin position="84"/>
        <end position="248"/>
    </location>
</feature>
<evidence type="ECO:0000313" key="10">
    <source>
        <dbReference type="Proteomes" id="UP000308549"/>
    </source>
</evidence>
<dbReference type="EMBL" id="NAJL01000020">
    <property type="protein sequence ID" value="TKA27990.1"/>
    <property type="molecule type" value="Genomic_DNA"/>
</dbReference>
<feature type="transmembrane region" description="Helical" evidence="7">
    <location>
        <begin position="172"/>
        <end position="192"/>
    </location>
</feature>
<evidence type="ECO:0000256" key="3">
    <source>
        <dbReference type="ARBA" id="ARBA00022692"/>
    </source>
</evidence>
<dbReference type="SUPFAM" id="SSF144091">
    <property type="entry name" value="Rhomboid-like"/>
    <property type="match status" value="1"/>
</dbReference>
<dbReference type="GO" id="GO:0016020">
    <property type="term" value="C:membrane"/>
    <property type="evidence" value="ECO:0007669"/>
    <property type="project" value="UniProtKB-SubCell"/>
</dbReference>
<feature type="transmembrane region" description="Helical" evidence="7">
    <location>
        <begin position="99"/>
        <end position="117"/>
    </location>
</feature>
<keyword evidence="3 7" id="KW-0812">Transmembrane</keyword>
<comment type="similarity">
    <text evidence="2">Belongs to the peptidase S54 family.</text>
</comment>
<evidence type="ECO:0000256" key="2">
    <source>
        <dbReference type="ARBA" id="ARBA00009045"/>
    </source>
</evidence>
<gene>
    <name evidence="9" type="ORF">B0A50_04056</name>
</gene>
<keyword evidence="5 7" id="KW-1133">Transmembrane helix</keyword>
<keyword evidence="10" id="KW-1185">Reference proteome</keyword>
<evidence type="ECO:0000313" key="9">
    <source>
        <dbReference type="EMBL" id="TKA27990.1"/>
    </source>
</evidence>
<keyword evidence="6 7" id="KW-0472">Membrane</keyword>
<feature type="transmembrane region" description="Helical" evidence="7">
    <location>
        <begin position="233"/>
        <end position="254"/>
    </location>
</feature>
<dbReference type="PANTHER" id="PTHR43731">
    <property type="entry name" value="RHOMBOID PROTEASE"/>
    <property type="match status" value="1"/>
</dbReference>
<dbReference type="Proteomes" id="UP000308549">
    <property type="component" value="Unassembled WGS sequence"/>
</dbReference>
<dbReference type="GO" id="GO:0004252">
    <property type="term" value="F:serine-type endopeptidase activity"/>
    <property type="evidence" value="ECO:0007669"/>
    <property type="project" value="InterPro"/>
</dbReference>
<feature type="transmembrane region" description="Helical" evidence="7">
    <location>
        <begin position="123"/>
        <end position="144"/>
    </location>
</feature>
<evidence type="ECO:0000256" key="1">
    <source>
        <dbReference type="ARBA" id="ARBA00004141"/>
    </source>
</evidence>
<evidence type="ECO:0000259" key="8">
    <source>
        <dbReference type="Pfam" id="PF01694"/>
    </source>
</evidence>
<evidence type="ECO:0000256" key="4">
    <source>
        <dbReference type="ARBA" id="ARBA00022801"/>
    </source>
</evidence>
<protein>
    <recommendedName>
        <fullName evidence="8">Peptidase S54 rhomboid domain-containing protein</fullName>
    </recommendedName>
</protein>
<comment type="caution">
    <text evidence="9">The sequence shown here is derived from an EMBL/GenBank/DDBJ whole genome shotgun (WGS) entry which is preliminary data.</text>
</comment>
<organism evidence="9 10">
    <name type="scientific">Salinomyces thailandicus</name>
    <dbReference type="NCBI Taxonomy" id="706561"/>
    <lineage>
        <taxon>Eukaryota</taxon>
        <taxon>Fungi</taxon>
        <taxon>Dikarya</taxon>
        <taxon>Ascomycota</taxon>
        <taxon>Pezizomycotina</taxon>
        <taxon>Dothideomycetes</taxon>
        <taxon>Dothideomycetidae</taxon>
        <taxon>Mycosphaerellales</taxon>
        <taxon>Teratosphaeriaceae</taxon>
        <taxon>Salinomyces</taxon>
    </lineage>
</organism>
<evidence type="ECO:0000256" key="7">
    <source>
        <dbReference type="SAM" id="Phobius"/>
    </source>
</evidence>
<dbReference type="AlphaFoldDB" id="A0A4U0TZH7"/>
<dbReference type="InterPro" id="IPR022764">
    <property type="entry name" value="Peptidase_S54_rhomboid_dom"/>
</dbReference>
<keyword evidence="4" id="KW-0378">Hydrolase</keyword>
<comment type="subcellular location">
    <subcellularLocation>
        <location evidence="1">Membrane</location>
        <topology evidence="1">Multi-pass membrane protein</topology>
    </subcellularLocation>
</comment>
<dbReference type="InterPro" id="IPR050925">
    <property type="entry name" value="Rhomboid_protease_S54"/>
</dbReference>
<evidence type="ECO:0000256" key="5">
    <source>
        <dbReference type="ARBA" id="ARBA00022989"/>
    </source>
</evidence>
<reference evidence="9 10" key="1">
    <citation type="submission" date="2017-03" db="EMBL/GenBank/DDBJ databases">
        <title>Genomes of endolithic fungi from Antarctica.</title>
        <authorList>
            <person name="Coleine C."/>
            <person name="Masonjones S."/>
            <person name="Stajich J.E."/>
        </authorList>
    </citation>
    <scope>NUCLEOTIDE SEQUENCE [LARGE SCALE GENOMIC DNA]</scope>
    <source>
        <strain evidence="9 10">CCFEE 6315</strain>
    </source>
</reference>
<feature type="transmembrane region" description="Helical" evidence="7">
    <location>
        <begin position="39"/>
        <end position="58"/>
    </location>
</feature>
<dbReference type="OrthoDB" id="418595at2759"/>
<dbReference type="PANTHER" id="PTHR43731:SF14">
    <property type="entry name" value="PRESENILIN-ASSOCIATED RHOMBOID-LIKE PROTEIN, MITOCHONDRIAL"/>
    <property type="match status" value="1"/>
</dbReference>